<dbReference type="GO" id="GO:0005829">
    <property type="term" value="C:cytosol"/>
    <property type="evidence" value="ECO:0007669"/>
    <property type="project" value="TreeGrafter"/>
</dbReference>
<reference evidence="1" key="1">
    <citation type="journal article" date="2021" name="Microb. Physiol.">
        <title>Proteogenomic Insights into the Physiology of Marine, Sulfate-Reducing, Filamentous Desulfonema limicola and Desulfonema magnum.</title>
        <authorList>
            <person name="Schnaars V."/>
            <person name="Wohlbrand L."/>
            <person name="Scheve S."/>
            <person name="Hinrichs C."/>
            <person name="Reinhardt R."/>
            <person name="Rabus R."/>
        </authorList>
    </citation>
    <scope>NUCLEOTIDE SEQUENCE</scope>
    <source>
        <strain evidence="1">4be13</strain>
    </source>
</reference>
<dbReference type="PROSITE" id="PS01336">
    <property type="entry name" value="ADOMETDC"/>
    <property type="match status" value="1"/>
</dbReference>
<dbReference type="InterPro" id="IPR018166">
    <property type="entry name" value="S-AdoMet_deCO2ase_CS"/>
</dbReference>
<dbReference type="GO" id="GO:0008295">
    <property type="term" value="P:spermidine biosynthetic process"/>
    <property type="evidence" value="ECO:0007669"/>
    <property type="project" value="InterPro"/>
</dbReference>
<dbReference type="GO" id="GO:0006597">
    <property type="term" value="P:spermine biosynthetic process"/>
    <property type="evidence" value="ECO:0007669"/>
    <property type="project" value="TreeGrafter"/>
</dbReference>
<accession>A0A975GQC4</accession>
<dbReference type="GO" id="GO:0004014">
    <property type="term" value="F:adenosylmethionine decarboxylase activity"/>
    <property type="evidence" value="ECO:0007669"/>
    <property type="project" value="InterPro"/>
</dbReference>
<dbReference type="RefSeq" id="WP_207678242.1">
    <property type="nucleotide sequence ID" value="NZ_CP061800.1"/>
</dbReference>
<dbReference type="InterPro" id="IPR016067">
    <property type="entry name" value="S-AdoMet_deCO2ase_core"/>
</dbReference>
<dbReference type="EMBL" id="CP061800">
    <property type="protein sequence ID" value="QTA89760.1"/>
    <property type="molecule type" value="Genomic_DNA"/>
</dbReference>
<dbReference type="AlphaFoldDB" id="A0A975GQC4"/>
<dbReference type="PANTHER" id="PTHR11570">
    <property type="entry name" value="S-ADENOSYLMETHIONINE DECARBOXYLASE"/>
    <property type="match status" value="1"/>
</dbReference>
<dbReference type="Pfam" id="PF01536">
    <property type="entry name" value="SAM_decarbox"/>
    <property type="match status" value="1"/>
</dbReference>
<dbReference type="InterPro" id="IPR048283">
    <property type="entry name" value="AdoMetDC-like"/>
</dbReference>
<dbReference type="KEGG" id="dmm:dnm_058170"/>
<gene>
    <name evidence="1" type="ORF">dnm_058170</name>
</gene>
<dbReference type="Proteomes" id="UP000663722">
    <property type="component" value="Chromosome"/>
</dbReference>
<proteinExistence type="predicted"/>
<dbReference type="Gene3D" id="3.60.90.10">
    <property type="entry name" value="S-adenosylmethionine decarboxylase"/>
    <property type="match status" value="1"/>
</dbReference>
<sequence>MKFEGAEKKLEIILFSPQTSLRSNIDNRWDNVVKASRAAVISKISTHALDAYLLSESSLFVWDDRILMITCGRTTLARALPEILSIVGRDNVAFVFYEQKNFLFPHDQPSSFEDDTAFITAYCPGKIYRFGPANDDHVNVFYWSQADAGPERDATLQILLNDPDPFIMEIFYEKNSRTAIQARERSGVYDICSREMRIDDCLFSPYGYSLNGIFETNYFTVHITPQPESAYVSFETNIIEKDYSGIIKKVVSAFKPKRFSIVLTTSKDDHFSSSHSAVANGFPGYDMMEKSLYEFDSGYAVTFLNYKPKLSAHPSVFSFRPYHLRMQRPVRQMRR</sequence>
<organism evidence="1 2">
    <name type="scientific">Desulfonema magnum</name>
    <dbReference type="NCBI Taxonomy" id="45655"/>
    <lineage>
        <taxon>Bacteria</taxon>
        <taxon>Pseudomonadati</taxon>
        <taxon>Thermodesulfobacteriota</taxon>
        <taxon>Desulfobacteria</taxon>
        <taxon>Desulfobacterales</taxon>
        <taxon>Desulfococcaceae</taxon>
        <taxon>Desulfonema</taxon>
    </lineage>
</organism>
<dbReference type="PANTHER" id="PTHR11570:SF0">
    <property type="entry name" value="S-ADENOSYLMETHIONINE DECARBOXYLASE PROENZYME"/>
    <property type="match status" value="1"/>
</dbReference>
<evidence type="ECO:0000313" key="2">
    <source>
        <dbReference type="Proteomes" id="UP000663722"/>
    </source>
</evidence>
<dbReference type="SUPFAM" id="SSF56276">
    <property type="entry name" value="S-adenosylmethionine decarboxylase"/>
    <property type="match status" value="1"/>
</dbReference>
<protein>
    <submittedName>
        <fullName evidence="1">Adenosylmethionine decarboxylase</fullName>
    </submittedName>
</protein>
<keyword evidence="2" id="KW-1185">Reference proteome</keyword>
<name>A0A975GQC4_9BACT</name>
<evidence type="ECO:0000313" key="1">
    <source>
        <dbReference type="EMBL" id="QTA89760.1"/>
    </source>
</evidence>